<feature type="domain" description="Major capsid protein C-terminal" evidence="5">
    <location>
        <begin position="2678"/>
        <end position="2898"/>
    </location>
</feature>
<dbReference type="InterPro" id="IPR007542">
    <property type="entry name" value="MCP_C"/>
</dbReference>
<dbReference type="Gene3D" id="2.70.9.20">
    <property type="entry name" value="Major capsid protein Vp54"/>
    <property type="match status" value="1"/>
</dbReference>
<evidence type="ECO:0000256" key="4">
    <source>
        <dbReference type="SAM" id="Phobius"/>
    </source>
</evidence>
<dbReference type="InterPro" id="IPR031654">
    <property type="entry name" value="Capsid_N"/>
</dbReference>
<organism evidence="7 8">
    <name type="scientific">Yasminevirus sp. GU-2018</name>
    <dbReference type="NCBI Taxonomy" id="2420051"/>
    <lineage>
        <taxon>Viruses</taxon>
        <taxon>Varidnaviria</taxon>
        <taxon>Bamfordvirae</taxon>
        <taxon>Nucleocytoviricota</taxon>
        <taxon>Megaviricetes</taxon>
        <taxon>Imitervirales</taxon>
        <taxon>Mimiviridae</taxon>
        <taxon>Klosneuvirinae</taxon>
        <taxon>Yasminevirus</taxon>
        <taxon>Yasminevirus saudimassiliense</taxon>
    </lineage>
</organism>
<proteinExistence type="predicted"/>
<gene>
    <name evidence="7" type="ORF">YASMINEVIRUS_692</name>
</gene>
<comment type="subcellular location">
    <subcellularLocation>
        <location evidence="1">Virion</location>
    </subcellularLocation>
</comment>
<dbReference type="Gene3D" id="2.70.9.10">
    <property type="entry name" value="Adenovirus Type 2 Hexon, domain 4"/>
    <property type="match status" value="1"/>
</dbReference>
<keyword evidence="4" id="KW-0472">Membrane</keyword>
<dbReference type="InterPro" id="IPR016112">
    <property type="entry name" value="VP_dsDNA_II"/>
</dbReference>
<dbReference type="EMBL" id="UPSH01000001">
    <property type="protein sequence ID" value="VBB18229.1"/>
    <property type="molecule type" value="Genomic_DNA"/>
</dbReference>
<evidence type="ECO:0000256" key="2">
    <source>
        <dbReference type="ARBA" id="ARBA00022561"/>
    </source>
</evidence>
<keyword evidence="4" id="KW-1133">Transmembrane helix</keyword>
<comment type="caution">
    <text evidence="7">The sequence shown here is derived from an EMBL/GenBank/DDBJ whole genome shotgun (WGS) entry which is preliminary data.</text>
</comment>
<evidence type="ECO:0000313" key="8">
    <source>
        <dbReference type="Proteomes" id="UP000594342"/>
    </source>
</evidence>
<protein>
    <submittedName>
        <fullName evidence="7">NCLDV major capsid protein</fullName>
    </submittedName>
</protein>
<dbReference type="InterPro" id="IPR038519">
    <property type="entry name" value="MCP_C_sf"/>
</dbReference>
<accession>A0A5K0U821</accession>
<evidence type="ECO:0000259" key="5">
    <source>
        <dbReference type="Pfam" id="PF04451"/>
    </source>
</evidence>
<feature type="transmembrane region" description="Helical" evidence="4">
    <location>
        <begin position="2881"/>
        <end position="2903"/>
    </location>
</feature>
<reference evidence="7 8" key="1">
    <citation type="submission" date="2018-10" db="EMBL/GenBank/DDBJ databases">
        <authorList>
            <consortium name="IHU Genomes"/>
        </authorList>
    </citation>
    <scope>NUCLEOTIDE SEQUENCE [LARGE SCALE GENOMIC DNA]</scope>
    <source>
        <strain evidence="7 8">A1</strain>
    </source>
</reference>
<dbReference type="SUPFAM" id="SSF49749">
    <property type="entry name" value="Group II dsDNA viruses VP"/>
    <property type="match status" value="2"/>
</dbReference>
<evidence type="ECO:0000313" key="7">
    <source>
        <dbReference type="EMBL" id="VBB18229.1"/>
    </source>
</evidence>
<sequence length="2906" mass="336009">MGAGLIQLVATGIPDLYLTGDPQITWFKIMYRRYTEFSMQDHPLRLDGDLQLGSTHLIKIPPMADKLNRVALVADIPVPDLKMKVPNVQNVSEIVNDYDVDLVFNPPKRPTDKVTYEDLFNESDTSLGSAMVKKTKLLDTKYEARLDVLEFVRDTYSVFDGERIGRFIALKAVAIDFTQFGTNIDPQGYLMLTHEKTKELILSPKKMVNLDELSFVYRARDTTYPPNSPYPPNFVPDNVPRSAQNIPSRMETSDMLAKVYPRAMEGFVRISSLDDVDPSRFDTTNKKYHIILSIDSLRKIKERNILLRTLYQDLVPTGVPDEEESSIRKTDLNIEKRRKLMFNNFNYVWALQNSDFELGYYEFPDNQTVLEEDYPVLVETQLNKMRIRVPLLAIDQARSTVATAVIQTTASGASNRGVQNYTDRQSDVQIDRHIYRQNNRQNDSHSQNIVKVDKKPVLPPSSRKSNNITRNVIEKNRSDDIFEENVFVRDTAPNTALFNRYDVNENAIYDPTWEFSSMLAVEVGSTTVVNDQTIGSTSTDRLAGFWMIDVTKIDETLSNDTIDPEKVQDVLELESSQQLLVNPKYIYSVQDRLGFGPFTISKVWAPSITKNVPHIDPETNSVVVSKKKMHNVLDGVSALTKIFRDFYLISTVTNTTDDTKIIDLLTNEIGSVDIANLHNMLLSTCDDVDDDRNDSRNYRIDNIKLYNAVEIRSMMYKKLIKDIIYVDQLKRGRNLAQSITKFFRRTRRTIFNVPILDIYEKSFMYEPSSEPLMIHDRELIYDNEKFLMWSYYFEHIYSKYDPDIDNAKDIADDLKFLSYMLYYLPLNPTSLNPGVVSGVAAPDPATKNIRFARNKITNITDVMVYDDGFIENFENSHRSIGYNNSSVFLADYIYAGERFDDPATISSEKEFMGDDVKHTYPTGFRTCVNREVEFYHTIVSIDHSNIQINETVYDYFIRMIADAYDDPRNYLYTISFRTAEKFLRTYFKDINILNSSIPMTKVSSEIASLIVKTFNTTLLNYIKLIFNIWKNSTYSDVEAIPQLRSRLQSGLTFTEMYIDYDANYIKNELNRLFTEGSITQDQLNLGDPLKLRAKHFASSNILLRSFMGYSYKFNIDMSDSTSYEKASDSLIDTSNFVGRIKDTVSSVRFRDVLTDQIEVQTLKIEKDMEKLFKTSVPVVNGMNYVYWRDLNVYMRIMFDNINVDQGIPQSSKIHYYPNTAVMNHLPAMLTHYYGQHMQYIAITNRPKQLTNSSQIDNKNVFGNIEYDIFPIEDEDLVNQYKYDWEPLDTIEDWYLRYLGTDVRFDPKCPFHSKIDQISGITALSSFVDQYMNTNDLQYVQPGAFVTDGLCPLCFRTIAFRQLFTLILPRSVFGPNMINDRFKIVDDGRIGSLAPDSGELDSTLIKSDNPSQFVTTSSQYAMFLYRPGEVIYDWVSGTYFHIPTEFVVHRIAAILFRYRRMMMDILTFSDTDFETWITKHIPTPSQIGPPNIYNDTTEADRYENFVQYMRELRDPVKRQFFYDQMDRWVSILTHTDDNSTNFIKIKSIYDPPGPVQPHSTFDYTDYTEAISYIGRKNDLNDNSNTFEMVPNVFYEKLNLEKSGVNIVRFQTYRGNIALWCLLQRATIQSYNAFLNNVIDPREITTLSDLPLQSITAFINTPKTKDRVEEIKKYLQSRNLSPDIYNEIYEIFKLSIPDRYVNKNGTIDFYRSKETREYDSPSTSVVVNEFRDPISTNMINYCRQLMIYYNMLLVRYRKLNFLLKVKDVSLNSNAFYFNFSQNIAEGYLEDIRKTIGEMKIVDINPQNNKFISEEFYYPDTSRYFFINATTFRNKEINIATPELVNDYLVFTKDNNFHLRQTFTLNQLMNMMLMLGVHDKNGDVYDDYNKLNTRITQDSTDAYYSKISNGISVGFNNTFEKYVSVDQITQSLNNYDVYTFEDKVVYNVNTGYDFDRQMKKMVDDGLFNSVWYYLPTISNILYDQYYTPVTLKSKLNEDTTSNYFDFDTIQRRTYTKCMVTSPLVYMKNKMNHSLLSKHNHTLYLTQWEDDFHSRHAVTDVTNFGVGSSSALPTSTPEDDVRQMKRNEIKALRRLFGAYNYFAGSFGYTNAVTFFTGIAKEFKTGGGSLRTIAKTAREMIVDLLEKAKPAFELTNPQMRREHLALIITLEYSKMLSMIQSLVFKHRESLGKLTADLATIQTSLLNALSTTDSSTTQIVTDVNSTFAKLRSLFERSLGKANDINLTQSIAEVKQKILQINTITDLETIILRNINEVVRVVPIFEKEFVDITGGVTNSIQSVGTLFIKTNIDTRVYTPSALFTSTNLKLLHNFRSYKDVLNMILLDIIKFITPSDITIQEFLTYTSGKENFYNLTGVPVTAESVDNVFVSSIDNSSRANTFNSIVQNIKLAIHASLYPMSKLASLDRYIDTNKRVVDEFHRYDLDKVILVSDVTPSMSLTQFTSESYYDYKKRLITQRLKDPSTRASVITRNIRSKANIMSRRALRYNINSDTGDQNTLQTVVQPYVGSDVYTQIVRLLLNKRPKHAWVRYLGFRMIEEVALLIDGEQITVQDGDLMLLLHKTMSTVEHERGDNLMLGHVPEMYTISDELRPAMRLYIQFPLFFGKDYGNSLPLVNMLYSDVQLKIKLRPLEDLLYIERGGELVRPIKLKTQVLGNFIYLGDDERRTCALTKSESLMERFTTTGSFVRGYKDLIPSMLTDYDKATNVLKIRYHFEDPCKYLLWKVEVVHPDSQESDKIHWDLSNYRVRRDVSSDGSDVTVSAENLDTGLIDTKSKIIETVNRVMFEFNGKTREQWKQPTYYQYAQPYNKCMNALDSGEGLYSLCLFPKMLQPTGATNMSQLETMTLNMEINSEIANMMKMQGLKLKITMWSCAYNVFVAMSGFGALRFYGSR</sequence>
<keyword evidence="4" id="KW-0812">Transmembrane</keyword>
<dbReference type="Proteomes" id="UP000594342">
    <property type="component" value="Unassembled WGS sequence"/>
</dbReference>
<keyword evidence="2" id="KW-0167">Capsid protein</keyword>
<keyword evidence="3" id="KW-0946">Virion</keyword>
<feature type="domain" description="Major capsid protein N-terminal" evidence="6">
    <location>
        <begin position="2540"/>
        <end position="2651"/>
    </location>
</feature>
<evidence type="ECO:0000256" key="1">
    <source>
        <dbReference type="ARBA" id="ARBA00004328"/>
    </source>
</evidence>
<dbReference type="Pfam" id="PF16903">
    <property type="entry name" value="Capsid_N"/>
    <property type="match status" value="1"/>
</dbReference>
<dbReference type="GO" id="GO:0005198">
    <property type="term" value="F:structural molecule activity"/>
    <property type="evidence" value="ECO:0007669"/>
    <property type="project" value="InterPro"/>
</dbReference>
<evidence type="ECO:0000259" key="6">
    <source>
        <dbReference type="Pfam" id="PF16903"/>
    </source>
</evidence>
<dbReference type="GO" id="GO:0019028">
    <property type="term" value="C:viral capsid"/>
    <property type="evidence" value="ECO:0007669"/>
    <property type="project" value="UniProtKB-KW"/>
</dbReference>
<dbReference type="Pfam" id="PF04451">
    <property type="entry name" value="Capsid_NCLDV"/>
    <property type="match status" value="1"/>
</dbReference>
<name>A0A5K0U821_9VIRU</name>
<keyword evidence="8" id="KW-1185">Reference proteome</keyword>
<evidence type="ECO:0000256" key="3">
    <source>
        <dbReference type="ARBA" id="ARBA00022844"/>
    </source>
</evidence>